<protein>
    <submittedName>
        <fullName evidence="3">Uncharacterized protein</fullName>
    </submittedName>
</protein>
<evidence type="ECO:0000313" key="4">
    <source>
        <dbReference type="Proteomes" id="UP000275267"/>
    </source>
</evidence>
<comment type="caution">
    <text evidence="3">The sequence shown here is derived from an EMBL/GenBank/DDBJ whole genome shotgun (WGS) entry which is preliminary data.</text>
</comment>
<dbReference type="EMBL" id="PQIB02000009">
    <property type="protein sequence ID" value="RLM97844.1"/>
    <property type="molecule type" value="Genomic_DNA"/>
</dbReference>
<dbReference type="Gene3D" id="2.80.10.50">
    <property type="match status" value="1"/>
</dbReference>
<name>A0A3L6R7R5_PANMI</name>
<dbReference type="OrthoDB" id="685864at2759"/>
<feature type="domain" description="DUF569" evidence="1">
    <location>
        <begin position="1"/>
        <end position="139"/>
    </location>
</feature>
<dbReference type="Pfam" id="PF22932">
    <property type="entry name" value="Ubiq_DUF_assoc"/>
    <property type="match status" value="1"/>
</dbReference>
<evidence type="ECO:0000313" key="3">
    <source>
        <dbReference type="EMBL" id="RLM97844.1"/>
    </source>
</evidence>
<dbReference type="SUPFAM" id="SSF50405">
    <property type="entry name" value="Actin-crosslinking proteins"/>
    <property type="match status" value="1"/>
</dbReference>
<dbReference type="STRING" id="4540.A0A3L6R7R5"/>
<dbReference type="Proteomes" id="UP000275267">
    <property type="component" value="Unassembled WGS sequence"/>
</dbReference>
<dbReference type="InterPro" id="IPR008999">
    <property type="entry name" value="Actin-crosslinking"/>
</dbReference>
<dbReference type="PANTHER" id="PTHR31205:SF7">
    <property type="entry name" value="DUF569 DOMAIN-CONTAINING PROTEIN"/>
    <property type="match status" value="1"/>
</dbReference>
<feature type="domain" description="DUF569" evidence="2">
    <location>
        <begin position="212"/>
        <end position="291"/>
    </location>
</feature>
<evidence type="ECO:0000259" key="2">
    <source>
        <dbReference type="Pfam" id="PF22932"/>
    </source>
</evidence>
<keyword evidence="4" id="KW-1185">Reference proteome</keyword>
<dbReference type="InterPro" id="IPR007679">
    <property type="entry name" value="DUF569"/>
</dbReference>
<gene>
    <name evidence="3" type="ORF">C2845_PM06G17040</name>
</gene>
<dbReference type="PANTHER" id="PTHR31205">
    <property type="entry name" value="ACTIN CROSS-LINKING PROTEIN (DUF569)"/>
    <property type="match status" value="1"/>
</dbReference>
<dbReference type="Pfam" id="PF04601">
    <property type="entry name" value="DUF569"/>
    <property type="match status" value="1"/>
</dbReference>
<evidence type="ECO:0000259" key="1">
    <source>
        <dbReference type="Pfam" id="PF04601"/>
    </source>
</evidence>
<dbReference type="AlphaFoldDB" id="A0A3L6R7R5"/>
<reference evidence="4" key="1">
    <citation type="journal article" date="2019" name="Nat. Commun.">
        <title>The genome of broomcorn millet.</title>
        <authorList>
            <person name="Zou C."/>
            <person name="Miki D."/>
            <person name="Li D."/>
            <person name="Tang Q."/>
            <person name="Xiao L."/>
            <person name="Rajput S."/>
            <person name="Deng P."/>
            <person name="Jia W."/>
            <person name="Huang R."/>
            <person name="Zhang M."/>
            <person name="Sun Y."/>
            <person name="Hu J."/>
            <person name="Fu X."/>
            <person name="Schnable P.S."/>
            <person name="Li F."/>
            <person name="Zhang H."/>
            <person name="Feng B."/>
            <person name="Zhu X."/>
            <person name="Liu R."/>
            <person name="Schnable J.C."/>
            <person name="Zhu J.-K."/>
            <person name="Zhang H."/>
        </authorList>
    </citation>
    <scope>NUCLEOTIDE SEQUENCE [LARGE SCALE GENOMIC DNA]</scope>
</reference>
<proteinExistence type="predicted"/>
<dbReference type="InterPro" id="IPR054726">
    <property type="entry name" value="Ubiq_DUF569-assoc"/>
</dbReference>
<organism evidence="3 4">
    <name type="scientific">Panicum miliaceum</name>
    <name type="common">Proso millet</name>
    <name type="synonym">Broomcorn millet</name>
    <dbReference type="NCBI Taxonomy" id="4540"/>
    <lineage>
        <taxon>Eukaryota</taxon>
        <taxon>Viridiplantae</taxon>
        <taxon>Streptophyta</taxon>
        <taxon>Embryophyta</taxon>
        <taxon>Tracheophyta</taxon>
        <taxon>Spermatophyta</taxon>
        <taxon>Magnoliopsida</taxon>
        <taxon>Liliopsida</taxon>
        <taxon>Poales</taxon>
        <taxon>Poaceae</taxon>
        <taxon>PACMAD clade</taxon>
        <taxon>Panicoideae</taxon>
        <taxon>Panicodae</taxon>
        <taxon>Paniceae</taxon>
        <taxon>Panicinae</taxon>
        <taxon>Panicum</taxon>
        <taxon>Panicum sect. Panicum</taxon>
    </lineage>
</organism>
<accession>A0A3L6R7R5</accession>
<sequence length="299" mass="33114">MEFFENARLVRLKSHLGTYLCAADDAEAVSHGYRRNSRGTVWAVELAGDEYVRLQCQRGLYLGAADTAAALDAATPSCRVVQGLPSTPNDSAFLWTPRREEGERGAGCLTLSGPLGRLLRASFWETPRDNTVTLDFEVGPEESTWVVEVVPAEQAAPPSPCRAQSCDARLEAAAATLDTASSAFVRLYSAKESKTKLEELPSIEEPLHMPARRTIFHNTAREDGGVDDFDEGTWRYFTFDEQSLAALRRRLQQETKYKDFVICRRSGGDAPRLFPVVLDLPPGNNEMEFVLVLVPSRVT</sequence>